<dbReference type="PANTHER" id="PTHR47706">
    <property type="entry name" value="NMRA-LIKE FAMILY PROTEIN"/>
    <property type="match status" value="1"/>
</dbReference>
<evidence type="ECO:0000259" key="3">
    <source>
        <dbReference type="Pfam" id="PF05368"/>
    </source>
</evidence>
<dbReference type="AlphaFoldDB" id="A0A2J6QZG1"/>
<accession>A0A2J6QZG1</accession>
<dbReference type="GO" id="GO:0016491">
    <property type="term" value="F:oxidoreductase activity"/>
    <property type="evidence" value="ECO:0007669"/>
    <property type="project" value="UniProtKB-KW"/>
</dbReference>
<dbReference type="InterPro" id="IPR036291">
    <property type="entry name" value="NAD(P)-bd_dom_sf"/>
</dbReference>
<name>A0A2J6QZG1_HYAVF</name>
<sequence>MSSTPFRNIAILGATGNLGSKVLAALNNAGFTVTAIQRKESKNTPDEAAKSLKVDLTNEKDLTSAFRGQDVVVSVMPNPSVATDQIWMKAAIAAGVRRIIPSEFSGNLETELSRQLPIVTDKIEIRKYLEELGQQGKIEWSSINNGPFLIPMIWLSGWIGPGVKPKITTLHDGGERLVCATTLERIGEGLARSLLPEYAEKTKNRAIYVYSTAISERKMTALAEKLSGIKFEEITVSVETVTKEAFDALEQGDTSKMMNFFVPYCFGDGYGGDFRYMASNKELGLEELTEVKLEELVKGWLKDMDASKP</sequence>
<dbReference type="InterPro" id="IPR051609">
    <property type="entry name" value="NmrA/Isoflavone_reductase-like"/>
</dbReference>
<dbReference type="SUPFAM" id="SSF51735">
    <property type="entry name" value="NAD(P)-binding Rossmann-fold domains"/>
    <property type="match status" value="1"/>
</dbReference>
<evidence type="ECO:0000256" key="2">
    <source>
        <dbReference type="ARBA" id="ARBA00023002"/>
    </source>
</evidence>
<keyword evidence="2" id="KW-0560">Oxidoreductase</keyword>
<dbReference type="InterPro" id="IPR008030">
    <property type="entry name" value="NmrA-like"/>
</dbReference>
<dbReference type="EMBL" id="KZ613962">
    <property type="protein sequence ID" value="PMD31629.1"/>
    <property type="molecule type" value="Genomic_DNA"/>
</dbReference>
<dbReference type="PANTHER" id="PTHR47706:SF1">
    <property type="entry name" value="CIPA-LIKE, PUTATIVE (AFU_ORTHOLOGUE AFUA_1G12460)-RELATED"/>
    <property type="match status" value="1"/>
</dbReference>
<keyword evidence="5" id="KW-1185">Reference proteome</keyword>
<gene>
    <name evidence="4" type="ORF">L207DRAFT_591575</name>
</gene>
<reference evidence="4 5" key="1">
    <citation type="submission" date="2016-04" db="EMBL/GenBank/DDBJ databases">
        <title>A degradative enzymes factory behind the ericoid mycorrhizal symbiosis.</title>
        <authorList>
            <consortium name="DOE Joint Genome Institute"/>
            <person name="Martino E."/>
            <person name="Morin E."/>
            <person name="Grelet G."/>
            <person name="Kuo A."/>
            <person name="Kohler A."/>
            <person name="Daghino S."/>
            <person name="Barry K."/>
            <person name="Choi C."/>
            <person name="Cichocki N."/>
            <person name="Clum A."/>
            <person name="Copeland A."/>
            <person name="Hainaut M."/>
            <person name="Haridas S."/>
            <person name="Labutti K."/>
            <person name="Lindquist E."/>
            <person name="Lipzen A."/>
            <person name="Khouja H.-R."/>
            <person name="Murat C."/>
            <person name="Ohm R."/>
            <person name="Olson A."/>
            <person name="Spatafora J."/>
            <person name="Veneault-Fourrey C."/>
            <person name="Henrissat B."/>
            <person name="Grigoriev I."/>
            <person name="Martin F."/>
            <person name="Perotto S."/>
        </authorList>
    </citation>
    <scope>NUCLEOTIDE SEQUENCE [LARGE SCALE GENOMIC DNA]</scope>
    <source>
        <strain evidence="4 5">F</strain>
    </source>
</reference>
<dbReference type="Gene3D" id="3.90.25.10">
    <property type="entry name" value="UDP-galactose 4-epimerase, domain 1"/>
    <property type="match status" value="1"/>
</dbReference>
<evidence type="ECO:0000256" key="1">
    <source>
        <dbReference type="ARBA" id="ARBA00022857"/>
    </source>
</evidence>
<feature type="domain" description="NmrA-like" evidence="3">
    <location>
        <begin position="8"/>
        <end position="135"/>
    </location>
</feature>
<dbReference type="Proteomes" id="UP000235786">
    <property type="component" value="Unassembled WGS sequence"/>
</dbReference>
<dbReference type="OrthoDB" id="9974981at2759"/>
<dbReference type="Pfam" id="PF05368">
    <property type="entry name" value="NmrA"/>
    <property type="match status" value="1"/>
</dbReference>
<dbReference type="STRING" id="1149755.A0A2J6QZG1"/>
<dbReference type="Gene3D" id="3.40.50.720">
    <property type="entry name" value="NAD(P)-binding Rossmann-like Domain"/>
    <property type="match status" value="1"/>
</dbReference>
<evidence type="ECO:0000313" key="5">
    <source>
        <dbReference type="Proteomes" id="UP000235786"/>
    </source>
</evidence>
<keyword evidence="1" id="KW-0521">NADP</keyword>
<evidence type="ECO:0000313" key="4">
    <source>
        <dbReference type="EMBL" id="PMD31629.1"/>
    </source>
</evidence>
<organism evidence="4 5">
    <name type="scientific">Hyaloscypha variabilis (strain UAMH 11265 / GT02V1 / F)</name>
    <name type="common">Meliniomyces variabilis</name>
    <dbReference type="NCBI Taxonomy" id="1149755"/>
    <lineage>
        <taxon>Eukaryota</taxon>
        <taxon>Fungi</taxon>
        <taxon>Dikarya</taxon>
        <taxon>Ascomycota</taxon>
        <taxon>Pezizomycotina</taxon>
        <taxon>Leotiomycetes</taxon>
        <taxon>Helotiales</taxon>
        <taxon>Hyaloscyphaceae</taxon>
        <taxon>Hyaloscypha</taxon>
        <taxon>Hyaloscypha variabilis</taxon>
    </lineage>
</organism>
<proteinExistence type="predicted"/>
<protein>
    <submittedName>
        <fullName evidence="4">NAD(P)-binding protein</fullName>
    </submittedName>
</protein>